<keyword evidence="3" id="KW-1185">Reference proteome</keyword>
<dbReference type="Proteomes" id="UP000289738">
    <property type="component" value="Chromosome B04"/>
</dbReference>
<dbReference type="SUPFAM" id="SSF54518">
    <property type="entry name" value="Tubby C-terminal domain-like"/>
    <property type="match status" value="1"/>
</dbReference>
<evidence type="ECO:0000313" key="3">
    <source>
        <dbReference type="Proteomes" id="UP000289738"/>
    </source>
</evidence>
<sequence>MANPTPNFASAIINAEYCVPHSVDLVMTGVNDDVVFCVKGPLVPIVTPRGHRFLHDANGNTILHLRINSKVLRSGWEAFRGESTEQRDLTFIREPAKLFQRETKMKVFLANNSTQVCDFKLVKASSFGRSWVVTIAESNTVVAQITRKPGRIISSEKFMITVSANIDYAFIVALTVTLEDHLRTKRRRSAVGMIA</sequence>
<evidence type="ECO:0008006" key="4">
    <source>
        <dbReference type="Google" id="ProtNLM"/>
    </source>
</evidence>
<dbReference type="InterPro" id="IPR007612">
    <property type="entry name" value="LOR"/>
</dbReference>
<reference evidence="2 3" key="1">
    <citation type="submission" date="2019-01" db="EMBL/GenBank/DDBJ databases">
        <title>Sequencing of cultivated peanut Arachis hypogaea provides insights into genome evolution and oil improvement.</title>
        <authorList>
            <person name="Chen X."/>
        </authorList>
    </citation>
    <scope>NUCLEOTIDE SEQUENCE [LARGE SCALE GENOMIC DNA]</scope>
    <source>
        <strain evidence="3">cv. Fuhuasheng</strain>
        <tissue evidence="2">Leaves</tissue>
    </source>
</reference>
<dbReference type="Gene3D" id="2.40.160.200">
    <property type="entry name" value="LURP1-related"/>
    <property type="match status" value="1"/>
</dbReference>
<dbReference type="AlphaFoldDB" id="A0A444ZKF3"/>
<proteinExistence type="inferred from homology"/>
<dbReference type="EMBL" id="SDMP01000014">
    <property type="protein sequence ID" value="RYR14644.1"/>
    <property type="molecule type" value="Genomic_DNA"/>
</dbReference>
<dbReference type="PANTHER" id="PTHR31087:SF160">
    <property type="entry name" value="PROTEIN LURP-ONE-RELATED 1-RELATED"/>
    <property type="match status" value="1"/>
</dbReference>
<dbReference type="PANTHER" id="PTHR31087">
    <property type="match status" value="1"/>
</dbReference>
<comment type="caution">
    <text evidence="2">The sequence shown here is derived from an EMBL/GenBank/DDBJ whole genome shotgun (WGS) entry which is preliminary data.</text>
</comment>
<dbReference type="InterPro" id="IPR025659">
    <property type="entry name" value="Tubby-like_C"/>
</dbReference>
<protein>
    <recommendedName>
        <fullName evidence="4">Protein LURP-one-related</fullName>
    </recommendedName>
</protein>
<comment type="similarity">
    <text evidence="1">Belongs to the LOR family.</text>
</comment>
<name>A0A444ZKF3_ARAHY</name>
<dbReference type="InterPro" id="IPR038595">
    <property type="entry name" value="LOR_sf"/>
</dbReference>
<accession>A0A444ZKF3</accession>
<dbReference type="STRING" id="3818.A0A444ZKF3"/>
<gene>
    <name evidence="2" type="ORF">Ahy_B04g071301</name>
</gene>
<organism evidence="2 3">
    <name type="scientific">Arachis hypogaea</name>
    <name type="common">Peanut</name>
    <dbReference type="NCBI Taxonomy" id="3818"/>
    <lineage>
        <taxon>Eukaryota</taxon>
        <taxon>Viridiplantae</taxon>
        <taxon>Streptophyta</taxon>
        <taxon>Embryophyta</taxon>
        <taxon>Tracheophyta</taxon>
        <taxon>Spermatophyta</taxon>
        <taxon>Magnoliopsida</taxon>
        <taxon>eudicotyledons</taxon>
        <taxon>Gunneridae</taxon>
        <taxon>Pentapetalae</taxon>
        <taxon>rosids</taxon>
        <taxon>fabids</taxon>
        <taxon>Fabales</taxon>
        <taxon>Fabaceae</taxon>
        <taxon>Papilionoideae</taxon>
        <taxon>50 kb inversion clade</taxon>
        <taxon>dalbergioids sensu lato</taxon>
        <taxon>Dalbergieae</taxon>
        <taxon>Pterocarpus clade</taxon>
        <taxon>Arachis</taxon>
    </lineage>
</organism>
<dbReference type="Pfam" id="PF04525">
    <property type="entry name" value="LOR"/>
    <property type="match status" value="1"/>
</dbReference>
<evidence type="ECO:0000313" key="2">
    <source>
        <dbReference type="EMBL" id="RYR14644.1"/>
    </source>
</evidence>
<evidence type="ECO:0000256" key="1">
    <source>
        <dbReference type="ARBA" id="ARBA00005437"/>
    </source>
</evidence>